<organism evidence="1 2">
    <name type="scientific">Ramazzottius varieornatus</name>
    <name type="common">Water bear</name>
    <name type="synonym">Tardigrade</name>
    <dbReference type="NCBI Taxonomy" id="947166"/>
    <lineage>
        <taxon>Eukaryota</taxon>
        <taxon>Metazoa</taxon>
        <taxon>Ecdysozoa</taxon>
        <taxon>Tardigrada</taxon>
        <taxon>Eutardigrada</taxon>
        <taxon>Parachela</taxon>
        <taxon>Hypsibioidea</taxon>
        <taxon>Ramazzottiidae</taxon>
        <taxon>Ramazzottius</taxon>
    </lineage>
</organism>
<dbReference type="EMBL" id="BDGG01000001">
    <property type="protein sequence ID" value="GAU90788.1"/>
    <property type="molecule type" value="Genomic_DNA"/>
</dbReference>
<evidence type="ECO:0000313" key="1">
    <source>
        <dbReference type="EMBL" id="GAU90788.1"/>
    </source>
</evidence>
<dbReference type="Proteomes" id="UP000186922">
    <property type="component" value="Unassembled WGS sequence"/>
</dbReference>
<comment type="caution">
    <text evidence="1">The sequence shown here is derived from an EMBL/GenBank/DDBJ whole genome shotgun (WGS) entry which is preliminary data.</text>
</comment>
<protein>
    <submittedName>
        <fullName evidence="1">Uncharacterized protein</fullName>
    </submittedName>
</protein>
<keyword evidence="2" id="KW-1185">Reference proteome</keyword>
<gene>
    <name evidence="1" type="primary">RvY_03158-1</name>
    <name evidence="1" type="synonym">RvY_03158.1</name>
    <name evidence="1" type="ORF">RvY_03158</name>
</gene>
<sequence>MREFCGVDFPLSVGNVATHQNFSSVPLLRSSAFVLSLDGCSATARRSKLKRLLAIGLAVEFLKFRLKARLKRNLTSAPLRYHTGWARSSRNLGRPTSYLASAESFVLEP</sequence>
<evidence type="ECO:0000313" key="2">
    <source>
        <dbReference type="Proteomes" id="UP000186922"/>
    </source>
</evidence>
<name>A0A1D1UXA3_RAMVA</name>
<proteinExistence type="predicted"/>
<reference evidence="1 2" key="1">
    <citation type="journal article" date="2016" name="Nat. Commun.">
        <title>Extremotolerant tardigrade genome and improved radiotolerance of human cultured cells by tardigrade-unique protein.</title>
        <authorList>
            <person name="Hashimoto T."/>
            <person name="Horikawa D.D."/>
            <person name="Saito Y."/>
            <person name="Kuwahara H."/>
            <person name="Kozuka-Hata H."/>
            <person name="Shin-I T."/>
            <person name="Minakuchi Y."/>
            <person name="Ohishi K."/>
            <person name="Motoyama A."/>
            <person name="Aizu T."/>
            <person name="Enomoto A."/>
            <person name="Kondo K."/>
            <person name="Tanaka S."/>
            <person name="Hara Y."/>
            <person name="Koshikawa S."/>
            <person name="Sagara H."/>
            <person name="Miura T."/>
            <person name="Yokobori S."/>
            <person name="Miyagawa K."/>
            <person name="Suzuki Y."/>
            <person name="Kubo T."/>
            <person name="Oyama M."/>
            <person name="Kohara Y."/>
            <person name="Fujiyama A."/>
            <person name="Arakawa K."/>
            <person name="Katayama T."/>
            <person name="Toyoda A."/>
            <person name="Kunieda T."/>
        </authorList>
    </citation>
    <scope>NUCLEOTIDE SEQUENCE [LARGE SCALE GENOMIC DNA]</scope>
    <source>
        <strain evidence="1 2">YOKOZUNA-1</strain>
    </source>
</reference>
<accession>A0A1D1UXA3</accession>
<dbReference type="AlphaFoldDB" id="A0A1D1UXA3"/>